<dbReference type="SUPFAM" id="SSF55383">
    <property type="entry name" value="Copper amine oxidase, domain N"/>
    <property type="match status" value="1"/>
</dbReference>
<evidence type="ECO:0000256" key="1">
    <source>
        <dbReference type="SAM" id="SignalP"/>
    </source>
</evidence>
<keyword evidence="1" id="KW-0732">Signal</keyword>
<gene>
    <name evidence="3" type="ORF">P0Y55_08220</name>
</gene>
<dbReference type="InterPro" id="IPR012854">
    <property type="entry name" value="Cu_amine_oxidase-like_N"/>
</dbReference>
<feature type="signal peptide" evidence="1">
    <location>
        <begin position="1"/>
        <end position="23"/>
    </location>
</feature>
<dbReference type="Pfam" id="PF07833">
    <property type="entry name" value="Cu_amine_oxidN1"/>
    <property type="match status" value="1"/>
</dbReference>
<evidence type="ECO:0000313" key="3">
    <source>
        <dbReference type="EMBL" id="WEK56020.1"/>
    </source>
</evidence>
<feature type="domain" description="Copper amine oxidase-like N-terminal" evidence="2">
    <location>
        <begin position="30"/>
        <end position="139"/>
    </location>
</feature>
<dbReference type="EMBL" id="CP119317">
    <property type="protein sequence ID" value="WEK56020.1"/>
    <property type="molecule type" value="Genomic_DNA"/>
</dbReference>
<protein>
    <submittedName>
        <fullName evidence="3">Copper amine oxidase N-terminal domain-containing protein</fullName>
    </submittedName>
</protein>
<proteinExistence type="predicted"/>
<feature type="chain" id="PRO_5041649331" evidence="1">
    <location>
        <begin position="24"/>
        <end position="142"/>
    </location>
</feature>
<dbReference type="InterPro" id="IPR036582">
    <property type="entry name" value="Mao_N_sf"/>
</dbReference>
<evidence type="ECO:0000313" key="4">
    <source>
        <dbReference type="Proteomes" id="UP001178662"/>
    </source>
</evidence>
<organism evidence="3 4">
    <name type="scientific">Candidatus Cohnella colombiensis</name>
    <dbReference type="NCBI Taxonomy" id="3121368"/>
    <lineage>
        <taxon>Bacteria</taxon>
        <taxon>Bacillati</taxon>
        <taxon>Bacillota</taxon>
        <taxon>Bacilli</taxon>
        <taxon>Bacillales</taxon>
        <taxon>Paenibacillaceae</taxon>
        <taxon>Cohnella</taxon>
    </lineage>
</organism>
<dbReference type="Gene3D" id="3.30.457.10">
    <property type="entry name" value="Copper amine oxidase-like, N-terminal domain"/>
    <property type="match status" value="1"/>
</dbReference>
<sequence>MKTKFAFLVCMIFMFVFSSTSNAATSVRVVVSGKDVTEQYKPLMVKGVVFVPADAFNATPDLKFGFAPGTIDKLIIYESNEKTVYFTVGNSKVNFDDTTIKAKNPPFIKNKITYVPLRLVAQTFDCVVNWDQKTKTVHIKRK</sequence>
<dbReference type="Proteomes" id="UP001178662">
    <property type="component" value="Chromosome"/>
</dbReference>
<evidence type="ECO:0000259" key="2">
    <source>
        <dbReference type="Pfam" id="PF07833"/>
    </source>
</evidence>
<keyword evidence="4" id="KW-1185">Reference proteome</keyword>
<dbReference type="AlphaFoldDB" id="A0AA95JHG8"/>
<reference evidence="3" key="1">
    <citation type="submission" date="2023-03" db="EMBL/GenBank/DDBJ databases">
        <title>Andean soil-derived lignocellulolytic bacterial consortium as a source of novel taxa and putative plastic-active enzymes.</title>
        <authorList>
            <person name="Diaz-Garcia L."/>
            <person name="Chuvochina M."/>
            <person name="Feuerriegel G."/>
            <person name="Bunk B."/>
            <person name="Sproer C."/>
            <person name="Streit W.R."/>
            <person name="Rodriguez L.M."/>
            <person name="Overmann J."/>
            <person name="Jimenez D.J."/>
        </authorList>
    </citation>
    <scope>NUCLEOTIDE SEQUENCE</scope>
    <source>
        <strain evidence="3">MAG 2441</strain>
    </source>
</reference>
<accession>A0AA95JHG8</accession>
<name>A0AA95JHG8_9BACL</name>